<evidence type="ECO:0000313" key="1">
    <source>
        <dbReference type="EMBL" id="CCA26053.1"/>
    </source>
</evidence>
<proteinExistence type="predicted"/>
<dbReference type="HOGENOM" id="CLU_2799295_0_0_1"/>
<gene>
    <name evidence="1" type="primary">AlNc14C343G10821</name>
    <name evidence="1" type="ORF">ALNC14_121970</name>
</gene>
<accession>F0WX62</accession>
<protein>
    <submittedName>
        <fullName evidence="1">AlNc14C343G10821 protein</fullName>
    </submittedName>
</protein>
<sequence length="68" mass="7764">MISIAAGRSTHISLKVLKTKHAGARKVVFTSYSYRRSKSLLRLRPFKKKEDALNIASRYSTGKNRNVR</sequence>
<dbReference type="EMBL" id="FR824388">
    <property type="protein sequence ID" value="CCA26053.1"/>
    <property type="molecule type" value="Genomic_DNA"/>
</dbReference>
<dbReference type="AlphaFoldDB" id="F0WX62"/>
<name>F0WX62_9STRA</name>
<organism evidence="1">
    <name type="scientific">Albugo laibachii Nc14</name>
    <dbReference type="NCBI Taxonomy" id="890382"/>
    <lineage>
        <taxon>Eukaryota</taxon>
        <taxon>Sar</taxon>
        <taxon>Stramenopiles</taxon>
        <taxon>Oomycota</taxon>
        <taxon>Peronosporomycetes</taxon>
        <taxon>Albuginales</taxon>
        <taxon>Albuginaceae</taxon>
        <taxon>Albugo</taxon>
    </lineage>
</organism>
<reference evidence="1" key="2">
    <citation type="submission" date="2011-02" db="EMBL/GenBank/DDBJ databases">
        <authorList>
            <person name="MacLean D."/>
        </authorList>
    </citation>
    <scope>NUCLEOTIDE SEQUENCE</scope>
</reference>
<reference evidence="1" key="1">
    <citation type="journal article" date="2011" name="PLoS Biol.">
        <title>Gene gain and loss during evolution of obligate parasitism in the white rust pathogen of Arabidopsis thaliana.</title>
        <authorList>
            <person name="Kemen E."/>
            <person name="Gardiner A."/>
            <person name="Schultz-Larsen T."/>
            <person name="Kemen A.C."/>
            <person name="Balmuth A.L."/>
            <person name="Robert-Seilaniantz A."/>
            <person name="Bailey K."/>
            <person name="Holub E."/>
            <person name="Studholme D.J."/>
            <person name="Maclean D."/>
            <person name="Jones J.D."/>
        </authorList>
    </citation>
    <scope>NUCLEOTIDE SEQUENCE</scope>
</reference>